<comment type="caution">
    <text evidence="3">The sequence shown here is derived from an EMBL/GenBank/DDBJ whole genome shotgun (WGS) entry which is preliminary data.</text>
</comment>
<keyword evidence="1" id="KW-0175">Coiled coil</keyword>
<feature type="coiled-coil region" evidence="1">
    <location>
        <begin position="521"/>
        <end position="562"/>
    </location>
</feature>
<feature type="region of interest" description="Disordered" evidence="2">
    <location>
        <begin position="109"/>
        <end position="138"/>
    </location>
</feature>
<accession>A0A250XM59</accession>
<sequence>MGIFSCLSQPEDTTASQGALQAQLEAAFKEIEQAKNKSRELQDQLQRKEKLLAERNEASLAVDEISRKNDDKSSEKQNSAASTEIEQLKKRLQEKTDALETLKFKTASSVVEQKSAAENPAQNIEDPSSNSSTFISARDEAKQEASELRMQLRAREAVSDAGMLAMQNNLDERVRELTESRQLYAEVQSSLLLQQQINAQLKENESQQTTLLHDLNAQLDDRQRELSDMKLSKDELQAEIEQQVQARESLEHSYAEVQKQLVQQQQLQMDLERAHAELQAQLQGSQESLAGIEQAHAELQAQVAQQNEIPFRLEEHNAALNKDLEQQKQMHMELSSTHASLQKQMSQLQREVVQAVVSQTHDVQQESQSSTHINTLPDSTSASMLTRVKGLEAENAELRSELEQLQLSIVEREEELLAWAETKLELEEGRLGSEGKSFQYSKENQDREASLKSAKDFIRASLTQSSIFNNLDGEVASLHEGSSPLPETVCAPSDARLRSQAGQKSSTPSNAVELMELHGTVEQLRASLLRMEGNQQALQADLNEARRELERSKTKEAALEVVVAELRLEVSQCRSLHEEDSRSTAALHREYNALKERHRAVLGEMKAKEEMLDLLQEQIHEMADFDVEQALADAKICMHKQAANSPEMQD</sequence>
<proteinExistence type="predicted"/>
<dbReference type="AlphaFoldDB" id="A0A250XM59"/>
<feature type="compositionally biased region" description="Basic and acidic residues" evidence="2">
    <location>
        <begin position="64"/>
        <end position="75"/>
    </location>
</feature>
<feature type="compositionally biased region" description="Polar residues" evidence="2">
    <location>
        <begin position="120"/>
        <end position="135"/>
    </location>
</feature>
<feature type="coiled-coil region" evidence="1">
    <location>
        <begin position="381"/>
        <end position="415"/>
    </location>
</feature>
<dbReference type="Proteomes" id="UP000232323">
    <property type="component" value="Unassembled WGS sequence"/>
</dbReference>
<dbReference type="EMBL" id="BEGY01000113">
    <property type="protein sequence ID" value="GAX84009.1"/>
    <property type="molecule type" value="Genomic_DNA"/>
</dbReference>
<evidence type="ECO:0000256" key="2">
    <source>
        <dbReference type="SAM" id="MobiDB-lite"/>
    </source>
</evidence>
<evidence type="ECO:0008006" key="5">
    <source>
        <dbReference type="Google" id="ProtNLM"/>
    </source>
</evidence>
<evidence type="ECO:0000256" key="1">
    <source>
        <dbReference type="SAM" id="Coils"/>
    </source>
</evidence>
<feature type="coiled-coil region" evidence="1">
    <location>
        <begin position="212"/>
        <end position="351"/>
    </location>
</feature>
<organism evidence="3 4">
    <name type="scientific">Chlamydomonas eustigma</name>
    <dbReference type="NCBI Taxonomy" id="1157962"/>
    <lineage>
        <taxon>Eukaryota</taxon>
        <taxon>Viridiplantae</taxon>
        <taxon>Chlorophyta</taxon>
        <taxon>core chlorophytes</taxon>
        <taxon>Chlorophyceae</taxon>
        <taxon>CS clade</taxon>
        <taxon>Chlamydomonadales</taxon>
        <taxon>Chlamydomonadaceae</taxon>
        <taxon>Chlamydomonas</taxon>
    </lineage>
</organism>
<protein>
    <recommendedName>
        <fullName evidence="5">TATA element modulatory factor 1 TATA binding domain-containing protein</fullName>
    </recommendedName>
</protein>
<keyword evidence="4" id="KW-1185">Reference proteome</keyword>
<feature type="region of interest" description="Disordered" evidence="2">
    <location>
        <begin position="52"/>
        <end position="84"/>
    </location>
</feature>
<evidence type="ECO:0000313" key="4">
    <source>
        <dbReference type="Proteomes" id="UP000232323"/>
    </source>
</evidence>
<dbReference type="STRING" id="1157962.A0A250XM59"/>
<evidence type="ECO:0000313" key="3">
    <source>
        <dbReference type="EMBL" id="GAX84009.1"/>
    </source>
</evidence>
<name>A0A250XM59_9CHLO</name>
<reference evidence="3 4" key="1">
    <citation type="submission" date="2017-08" db="EMBL/GenBank/DDBJ databases">
        <title>Acidophilic green algal genome provides insights into adaptation to an acidic environment.</title>
        <authorList>
            <person name="Hirooka S."/>
            <person name="Hirose Y."/>
            <person name="Kanesaki Y."/>
            <person name="Higuchi S."/>
            <person name="Fujiwara T."/>
            <person name="Onuma R."/>
            <person name="Era A."/>
            <person name="Ohbayashi R."/>
            <person name="Uzuka A."/>
            <person name="Nozaki H."/>
            <person name="Yoshikawa H."/>
            <person name="Miyagishima S.Y."/>
        </authorList>
    </citation>
    <scope>NUCLEOTIDE SEQUENCE [LARGE SCALE GENOMIC DNA]</scope>
    <source>
        <strain evidence="3 4">NIES-2499</strain>
    </source>
</reference>
<gene>
    <name evidence="3" type="ORF">CEUSTIGMA_g11434.t1</name>
</gene>